<dbReference type="Pfam" id="PF00249">
    <property type="entry name" value="Myb_DNA-binding"/>
    <property type="match status" value="3"/>
</dbReference>
<evidence type="ECO:0000256" key="3">
    <source>
        <dbReference type="SAM" id="MobiDB-lite"/>
    </source>
</evidence>
<dbReference type="FunFam" id="1.10.10.60:FF:000010">
    <property type="entry name" value="Transcriptional activator Myb isoform A"/>
    <property type="match status" value="1"/>
</dbReference>
<dbReference type="PROSITE" id="PS51294">
    <property type="entry name" value="HTH_MYB"/>
    <property type="match status" value="3"/>
</dbReference>
<feature type="compositionally biased region" description="Basic and acidic residues" evidence="3">
    <location>
        <begin position="517"/>
        <end position="533"/>
    </location>
</feature>
<dbReference type="Proteomes" id="UP000019335">
    <property type="component" value="Unassembled WGS sequence"/>
</dbReference>
<proteinExistence type="predicted"/>
<dbReference type="SMART" id="SM00717">
    <property type="entry name" value="SANT"/>
    <property type="match status" value="3"/>
</dbReference>
<dbReference type="InterPro" id="IPR017930">
    <property type="entry name" value="Myb_dom"/>
</dbReference>
<feature type="compositionally biased region" description="Polar residues" evidence="3">
    <location>
        <begin position="536"/>
        <end position="550"/>
    </location>
</feature>
<feature type="domain" description="Myb-like" evidence="4">
    <location>
        <begin position="132"/>
        <end position="178"/>
    </location>
</feature>
<name>W7TBR6_9STRA</name>
<comment type="caution">
    <text evidence="6">The sequence shown here is derived from an EMBL/GenBank/DDBJ whole genome shotgun (WGS) entry which is preliminary data.</text>
</comment>
<dbReference type="GO" id="GO:0000981">
    <property type="term" value="F:DNA-binding transcription factor activity, RNA polymerase II-specific"/>
    <property type="evidence" value="ECO:0007669"/>
    <property type="project" value="TreeGrafter"/>
</dbReference>
<gene>
    <name evidence="6" type="ORF">Naga_100211g1</name>
</gene>
<dbReference type="AlphaFoldDB" id="W7TBR6"/>
<reference evidence="6 7" key="1">
    <citation type="journal article" date="2014" name="Mol. Plant">
        <title>Chromosome Scale Genome Assembly and Transcriptome Profiling of Nannochloropsis gaditana in Nitrogen Depletion.</title>
        <authorList>
            <person name="Corteggiani Carpinelli E."/>
            <person name="Telatin A."/>
            <person name="Vitulo N."/>
            <person name="Forcato C."/>
            <person name="D'Angelo M."/>
            <person name="Schiavon R."/>
            <person name="Vezzi A."/>
            <person name="Giacometti G.M."/>
            <person name="Morosinotto T."/>
            <person name="Valle G."/>
        </authorList>
    </citation>
    <scope>NUCLEOTIDE SEQUENCE [LARGE SCALE GENOMIC DNA]</scope>
    <source>
        <strain evidence="6 7">B-31</strain>
    </source>
</reference>
<evidence type="ECO:0000259" key="4">
    <source>
        <dbReference type="PROSITE" id="PS50090"/>
    </source>
</evidence>
<protein>
    <submittedName>
        <fullName evidence="6">Myb-related 3r-1-like protein</fullName>
    </submittedName>
</protein>
<feature type="domain" description="HTH myb-type" evidence="5">
    <location>
        <begin position="132"/>
        <end position="178"/>
    </location>
</feature>
<feature type="domain" description="HTH myb-type" evidence="5">
    <location>
        <begin position="179"/>
        <end position="233"/>
    </location>
</feature>
<dbReference type="PANTHER" id="PTHR45614">
    <property type="entry name" value="MYB PROTEIN-RELATED"/>
    <property type="match status" value="1"/>
</dbReference>
<evidence type="ECO:0000259" key="5">
    <source>
        <dbReference type="PROSITE" id="PS51294"/>
    </source>
</evidence>
<dbReference type="InterPro" id="IPR009057">
    <property type="entry name" value="Homeodomain-like_sf"/>
</dbReference>
<accession>W7TBR6</accession>
<dbReference type="PROSITE" id="PS50090">
    <property type="entry name" value="MYB_LIKE"/>
    <property type="match status" value="3"/>
</dbReference>
<dbReference type="Gene3D" id="1.10.10.60">
    <property type="entry name" value="Homeodomain-like"/>
    <property type="match status" value="3"/>
</dbReference>
<feature type="region of interest" description="Disordered" evidence="3">
    <location>
        <begin position="506"/>
        <end position="573"/>
    </location>
</feature>
<feature type="compositionally biased region" description="Basic and acidic residues" evidence="3">
    <location>
        <begin position="107"/>
        <end position="118"/>
    </location>
</feature>
<dbReference type="PANTHER" id="PTHR45614:SF274">
    <property type="entry name" value="MYB-LIKE DNA-BINDING PROTEIN"/>
    <property type="match status" value="1"/>
</dbReference>
<dbReference type="EMBL" id="AZIL01002701">
    <property type="protein sequence ID" value="EWM20993.1"/>
    <property type="molecule type" value="Genomic_DNA"/>
</dbReference>
<dbReference type="CDD" id="cd00167">
    <property type="entry name" value="SANT"/>
    <property type="match status" value="3"/>
</dbReference>
<dbReference type="GO" id="GO:0005634">
    <property type="term" value="C:nucleus"/>
    <property type="evidence" value="ECO:0007669"/>
    <property type="project" value="TreeGrafter"/>
</dbReference>
<keyword evidence="7" id="KW-1185">Reference proteome</keyword>
<feature type="region of interest" description="Disordered" evidence="3">
    <location>
        <begin position="92"/>
        <end position="136"/>
    </location>
</feature>
<dbReference type="InterPro" id="IPR001005">
    <property type="entry name" value="SANT/Myb"/>
</dbReference>
<feature type="compositionally biased region" description="Basic and acidic residues" evidence="3">
    <location>
        <begin position="552"/>
        <end position="564"/>
    </location>
</feature>
<evidence type="ECO:0000256" key="2">
    <source>
        <dbReference type="ARBA" id="ARBA00023125"/>
    </source>
</evidence>
<evidence type="ECO:0000313" key="6">
    <source>
        <dbReference type="EMBL" id="EWM20993.1"/>
    </source>
</evidence>
<dbReference type="SUPFAM" id="SSF46689">
    <property type="entry name" value="Homeodomain-like"/>
    <property type="match status" value="2"/>
</dbReference>
<dbReference type="InterPro" id="IPR050560">
    <property type="entry name" value="MYB_TF"/>
</dbReference>
<organism evidence="6 7">
    <name type="scientific">Nannochloropsis gaditana</name>
    <dbReference type="NCBI Taxonomy" id="72520"/>
    <lineage>
        <taxon>Eukaryota</taxon>
        <taxon>Sar</taxon>
        <taxon>Stramenopiles</taxon>
        <taxon>Ochrophyta</taxon>
        <taxon>Eustigmatophyceae</taxon>
        <taxon>Eustigmatales</taxon>
        <taxon>Monodopsidaceae</taxon>
        <taxon>Nannochloropsis</taxon>
    </lineage>
</organism>
<dbReference type="GO" id="GO:0000978">
    <property type="term" value="F:RNA polymerase II cis-regulatory region sequence-specific DNA binding"/>
    <property type="evidence" value="ECO:0007669"/>
    <property type="project" value="TreeGrafter"/>
</dbReference>
<sequence length="757" mass="82672">MPPDSVLSHLVITYTTLTQHCLFFDWPEFPVPSSRGNRLRLLYASNMMQNSKARPAGAVAPSIVSSPPPAAAAIASVPSGLKSMASSEPHLSTFLPVESNGRKRKSARNEVKEGEDPRLVSVDEDEADPGPSWTDEQDAKLRKVVASRGPKNWKKISQEHFQGLYTDTQCLNRWYKVLRPGLVKGPWLEEEDAVILQCMRSGLTKWSEIAERIPGRLGKQCRERWLNHLDPSVSKSAWSLEEDKALLAGQARHGNAWAKIADLLPGRSENSVKNRWNSAAMARLRGSVDRSPPPDWDEDLERQTVREYCLRMAEAVGASEPQEGMARAAGAWPPASDSSIRKMSSKLADFIPSVMGALEGANPGLYGGLGSAHIKPLHARLRVMLEREAEKYGPTHALYRSVLRRAQKKSAATTLGPKLNPTQTPTPAPAAAMPKLWSCFPGTAMLPAAAPAACPEKLFLENAPQAFRKRTRKDDQGAADALGRGSPLDVSSAVPLLHQLRMEPSPQTCHVPAQGKEPSDKASSKHHRSHEEPVMSSISPVNYEASQKGPTQRRESPPFKRDESFLSIPSKPMPRDSDALAYMTSSSLCSSAGTPSPSIEHAYSGLKSLALAVSSLSGLTSMSAPKHNNIRPDFTPGYTTYKREEQTQEQHVLSRGARLPAEAVATPSPSQSQGMRDVISLLFAALRREADTSRRTLLQDALDAATQEIPSMVNLVEGGLGSNAGIFSLARESDRIFMLDQLMTAAHRGVFRPCNRR</sequence>
<evidence type="ECO:0000256" key="1">
    <source>
        <dbReference type="ARBA" id="ARBA00022737"/>
    </source>
</evidence>
<dbReference type="OrthoDB" id="2143914at2759"/>
<keyword evidence="1" id="KW-0677">Repeat</keyword>
<feature type="domain" description="HTH myb-type" evidence="5">
    <location>
        <begin position="235"/>
        <end position="284"/>
    </location>
</feature>
<keyword evidence="2" id="KW-0238">DNA-binding</keyword>
<feature type="region of interest" description="Disordered" evidence="3">
    <location>
        <begin position="468"/>
        <end position="490"/>
    </location>
</feature>
<evidence type="ECO:0000313" key="7">
    <source>
        <dbReference type="Proteomes" id="UP000019335"/>
    </source>
</evidence>
<feature type="region of interest" description="Disordered" evidence="3">
    <location>
        <begin position="410"/>
        <end position="429"/>
    </location>
</feature>
<feature type="domain" description="Myb-like" evidence="4">
    <location>
        <begin position="230"/>
        <end position="280"/>
    </location>
</feature>
<feature type="domain" description="Myb-like" evidence="4">
    <location>
        <begin position="179"/>
        <end position="229"/>
    </location>
</feature>